<evidence type="ECO:0000313" key="4">
    <source>
        <dbReference type="Proteomes" id="UP001642484"/>
    </source>
</evidence>
<keyword evidence="4" id="KW-1185">Reference proteome</keyword>
<sequence length="220" mass="25053">MAPAEIETIVENEHGSAFEVQIKSPGADKLRTAARLRLESYEKKPLPTLLGSKGPAVPLCEQRADKARQQNEQKKETAERVRLEFQSTADAKRQEMAQQLEKADGLRQGVLASRSKQAGQHYEKVMEKKDTTQQRSVMTAAEARDRLTAMLLQKEELREHQMAERSKRAIKHNEAVADKVQQQKEVMEKNRLKSKALPAAERLMNLSLRLYERHLVACLD</sequence>
<proteinExistence type="predicted"/>
<accession>A0ABP0HM17</accession>
<feature type="compositionally biased region" description="Basic and acidic residues" evidence="2">
    <location>
        <begin position="121"/>
        <end position="132"/>
    </location>
</feature>
<dbReference type="Proteomes" id="UP001642484">
    <property type="component" value="Unassembled WGS sequence"/>
</dbReference>
<feature type="coiled-coil region" evidence="1">
    <location>
        <begin position="140"/>
        <end position="190"/>
    </location>
</feature>
<comment type="caution">
    <text evidence="3">The sequence shown here is derived from an EMBL/GenBank/DDBJ whole genome shotgun (WGS) entry which is preliminary data.</text>
</comment>
<evidence type="ECO:0008006" key="5">
    <source>
        <dbReference type="Google" id="ProtNLM"/>
    </source>
</evidence>
<protein>
    <recommendedName>
        <fullName evidence="5">Stathmin</fullName>
    </recommendedName>
</protein>
<keyword evidence="1" id="KW-0175">Coiled coil</keyword>
<evidence type="ECO:0000256" key="2">
    <source>
        <dbReference type="SAM" id="MobiDB-lite"/>
    </source>
</evidence>
<name>A0ABP0HM17_9DINO</name>
<feature type="region of interest" description="Disordered" evidence="2">
    <location>
        <begin position="115"/>
        <end position="136"/>
    </location>
</feature>
<evidence type="ECO:0000256" key="1">
    <source>
        <dbReference type="SAM" id="Coils"/>
    </source>
</evidence>
<reference evidence="3 4" key="1">
    <citation type="submission" date="2024-02" db="EMBL/GenBank/DDBJ databases">
        <authorList>
            <person name="Chen Y."/>
            <person name="Shah S."/>
            <person name="Dougan E. K."/>
            <person name="Thang M."/>
            <person name="Chan C."/>
        </authorList>
    </citation>
    <scope>NUCLEOTIDE SEQUENCE [LARGE SCALE GENOMIC DNA]</scope>
</reference>
<evidence type="ECO:0000313" key="3">
    <source>
        <dbReference type="EMBL" id="CAK8991255.1"/>
    </source>
</evidence>
<dbReference type="EMBL" id="CAXAMN010000891">
    <property type="protein sequence ID" value="CAK8991255.1"/>
    <property type="molecule type" value="Genomic_DNA"/>
</dbReference>
<organism evidence="3 4">
    <name type="scientific">Durusdinium trenchii</name>
    <dbReference type="NCBI Taxonomy" id="1381693"/>
    <lineage>
        <taxon>Eukaryota</taxon>
        <taxon>Sar</taxon>
        <taxon>Alveolata</taxon>
        <taxon>Dinophyceae</taxon>
        <taxon>Suessiales</taxon>
        <taxon>Symbiodiniaceae</taxon>
        <taxon>Durusdinium</taxon>
    </lineage>
</organism>
<feature type="compositionally biased region" description="Basic and acidic residues" evidence="2">
    <location>
        <begin position="62"/>
        <end position="80"/>
    </location>
</feature>
<feature type="region of interest" description="Disordered" evidence="2">
    <location>
        <begin position="46"/>
        <end position="80"/>
    </location>
</feature>
<gene>
    <name evidence="3" type="ORF">CCMP2556_LOCUS2378</name>
</gene>